<proteinExistence type="inferred from homology"/>
<keyword evidence="7" id="KW-0653">Protein transport</keyword>
<evidence type="ECO:0000256" key="1">
    <source>
        <dbReference type="ARBA" id="ARBA00004533"/>
    </source>
</evidence>
<protein>
    <recommendedName>
        <fullName evidence="10">Type II secretion system protein K</fullName>
    </recommendedName>
</protein>
<dbReference type="EMBL" id="FUKJ01000222">
    <property type="protein sequence ID" value="SJM92890.1"/>
    <property type="molecule type" value="Genomic_DNA"/>
</dbReference>
<name>A0A1R4HAJ6_9GAMM</name>
<evidence type="ECO:0000256" key="9">
    <source>
        <dbReference type="ARBA" id="ARBA00023136"/>
    </source>
</evidence>
<dbReference type="Proteomes" id="UP000195442">
    <property type="component" value="Unassembled WGS sequence"/>
</dbReference>
<evidence type="ECO:0000256" key="2">
    <source>
        <dbReference type="ARBA" id="ARBA00007246"/>
    </source>
</evidence>
<organism evidence="12 13">
    <name type="scientific">Crenothrix polyspora</name>
    <dbReference type="NCBI Taxonomy" id="360316"/>
    <lineage>
        <taxon>Bacteria</taxon>
        <taxon>Pseudomonadati</taxon>
        <taxon>Pseudomonadota</taxon>
        <taxon>Gammaproteobacteria</taxon>
        <taxon>Methylococcales</taxon>
        <taxon>Crenotrichaceae</taxon>
        <taxon>Crenothrix</taxon>
    </lineage>
</organism>
<dbReference type="Gene3D" id="1.10.40.60">
    <property type="entry name" value="EpsJ-like"/>
    <property type="match status" value="1"/>
</dbReference>
<dbReference type="InterPro" id="IPR049031">
    <property type="entry name" value="T2SSK_SAM-like_1st"/>
</dbReference>
<keyword evidence="6" id="KW-0812">Transmembrane</keyword>
<feature type="domain" description="T2SS protein K first SAM-like" evidence="11">
    <location>
        <begin position="112"/>
        <end position="207"/>
    </location>
</feature>
<dbReference type="AlphaFoldDB" id="A0A1R4HAJ6"/>
<dbReference type="PIRSF" id="PIRSF002786">
    <property type="entry name" value="XcpX"/>
    <property type="match status" value="1"/>
</dbReference>
<comment type="similarity">
    <text evidence="2 10">Belongs to the GSP K family.</text>
</comment>
<dbReference type="InterPro" id="IPR038072">
    <property type="entry name" value="GspK_central_sf"/>
</dbReference>
<reference evidence="13" key="1">
    <citation type="submission" date="2017-02" db="EMBL/GenBank/DDBJ databases">
        <authorList>
            <person name="Daims H."/>
        </authorList>
    </citation>
    <scope>NUCLEOTIDE SEQUENCE [LARGE SCALE GENOMIC DNA]</scope>
</reference>
<keyword evidence="3 10" id="KW-0813">Transport</keyword>
<dbReference type="PANTHER" id="PTHR38831">
    <property type="entry name" value="TYPE II SECRETION SYSTEM PROTEIN K"/>
    <property type="match status" value="1"/>
</dbReference>
<evidence type="ECO:0000256" key="8">
    <source>
        <dbReference type="ARBA" id="ARBA00022989"/>
    </source>
</evidence>
<evidence type="ECO:0000256" key="7">
    <source>
        <dbReference type="ARBA" id="ARBA00022927"/>
    </source>
</evidence>
<evidence type="ECO:0000256" key="4">
    <source>
        <dbReference type="ARBA" id="ARBA00022475"/>
    </source>
</evidence>
<evidence type="ECO:0000256" key="5">
    <source>
        <dbReference type="ARBA" id="ARBA00022519"/>
    </source>
</evidence>
<keyword evidence="8" id="KW-1133">Transmembrane helix</keyword>
<keyword evidence="13" id="KW-1185">Reference proteome</keyword>
<evidence type="ECO:0000256" key="10">
    <source>
        <dbReference type="PIRNR" id="PIRNR002786"/>
    </source>
</evidence>
<keyword evidence="5 10" id="KW-0997">Cell inner membrane</keyword>
<evidence type="ECO:0000256" key="6">
    <source>
        <dbReference type="ARBA" id="ARBA00022692"/>
    </source>
</evidence>
<keyword evidence="9 10" id="KW-0472">Membrane</keyword>
<comment type="subcellular location">
    <subcellularLocation>
        <location evidence="1 10">Cell inner membrane</location>
    </subcellularLocation>
</comment>
<sequence length="338" mass="37171">MIYNLNIKSKGFALVLVLWVLSLLTLMAGSFALGMRREISITEGIKNNAQAIAIAESGIAIAELMLLGSATDSINAEQDKSWRTDGSIYQINYGDTRIRIRMLSETGKIDINQADPQLLRALFSRAPAPDDRKDPLVRVAKLVGAVMDWRDSDDTVSPDGAEKPEYQTAGLKYHPANKAFQNIEELQMVLGMDAETFKWLEPLITVYSGQAQVDKSATREVLSLLPDLDPAIIEQFLEARTENAKFGKPLTFPITSKYINGAEADALQSGAVTIISEARLADGSRAAVGALVIKSEVDPALPFQVLKWQRSYANEISLFSTAMNELLVAQYNEPQFND</sequence>
<keyword evidence="4 10" id="KW-1003">Cell membrane</keyword>
<dbReference type="GO" id="GO:0005886">
    <property type="term" value="C:plasma membrane"/>
    <property type="evidence" value="ECO:0007669"/>
    <property type="project" value="UniProtKB-SubCell"/>
</dbReference>
<gene>
    <name evidence="12" type="primary">pefK</name>
    <name evidence="12" type="ORF">CRENPOLYSF2_2990010</name>
</gene>
<evidence type="ECO:0000313" key="13">
    <source>
        <dbReference type="Proteomes" id="UP000195442"/>
    </source>
</evidence>
<dbReference type="GO" id="GO:0009306">
    <property type="term" value="P:protein secretion"/>
    <property type="evidence" value="ECO:0007669"/>
    <property type="project" value="InterPro"/>
</dbReference>
<dbReference type="RefSeq" id="WP_256969550.1">
    <property type="nucleotide sequence ID" value="NZ_FUKJ01000222.1"/>
</dbReference>
<accession>A0A1R4HAJ6</accession>
<dbReference type="SUPFAM" id="SSF158544">
    <property type="entry name" value="GspK insert domain-like"/>
    <property type="match status" value="1"/>
</dbReference>
<dbReference type="Pfam" id="PF21687">
    <property type="entry name" value="T2SSK_1st"/>
    <property type="match status" value="1"/>
</dbReference>
<evidence type="ECO:0000259" key="11">
    <source>
        <dbReference type="Pfam" id="PF21687"/>
    </source>
</evidence>
<evidence type="ECO:0000256" key="3">
    <source>
        <dbReference type="ARBA" id="ARBA00022448"/>
    </source>
</evidence>
<dbReference type="InterPro" id="IPR005628">
    <property type="entry name" value="GspK"/>
</dbReference>
<evidence type="ECO:0000313" key="12">
    <source>
        <dbReference type="EMBL" id="SJM92890.1"/>
    </source>
</evidence>
<dbReference type="PANTHER" id="PTHR38831:SF2">
    <property type="entry name" value="TYPE II SECRETION SYSTEM PROTEIN K"/>
    <property type="match status" value="1"/>
</dbReference>